<dbReference type="OrthoDB" id="10261433at2759"/>
<evidence type="ECO:0000256" key="21">
    <source>
        <dbReference type="ARBA" id="ARBA00043749"/>
    </source>
</evidence>
<evidence type="ECO:0000256" key="26">
    <source>
        <dbReference type="ARBA" id="ARBA00043825"/>
    </source>
</evidence>
<comment type="catalytic activity">
    <reaction evidence="36">
        <text>oxaloacetate + L-alanine = L-aspartate + pyruvate</text>
        <dbReference type="Rhea" id="RHEA:77347"/>
        <dbReference type="ChEBI" id="CHEBI:15361"/>
        <dbReference type="ChEBI" id="CHEBI:16452"/>
        <dbReference type="ChEBI" id="CHEBI:29991"/>
        <dbReference type="ChEBI" id="CHEBI:57972"/>
    </reaction>
</comment>
<keyword evidence="6" id="KW-0032">Aminotransferase</keyword>
<comment type="catalytic activity">
    <reaction evidence="35">
        <text>N(omega)-methyl-L-arginine + glyoxylate = 5-(3-methylguanidino)-2-oxopentanoate + glycine</text>
        <dbReference type="Rhea" id="RHEA:77323"/>
        <dbReference type="ChEBI" id="CHEBI:36655"/>
        <dbReference type="ChEBI" id="CHEBI:57305"/>
        <dbReference type="ChEBI" id="CHEBI:114953"/>
        <dbReference type="ChEBI" id="CHEBI:197314"/>
    </reaction>
</comment>
<comment type="catalytic activity">
    <reaction evidence="37">
        <text>N(omega),N('omega)-dimethyl-L-arginine + glyoxylate = 5-(3,3'-dimethylguanidino)-2-oxopentanoate + glycine</text>
        <dbReference type="Rhea" id="RHEA:77315"/>
        <dbReference type="ChEBI" id="CHEBI:36655"/>
        <dbReference type="ChEBI" id="CHEBI:57305"/>
        <dbReference type="ChEBI" id="CHEBI:197308"/>
        <dbReference type="ChEBI" id="CHEBI:197310"/>
    </reaction>
</comment>
<dbReference type="EC" id="2.6.1.44" evidence="5"/>
<evidence type="ECO:0000256" key="34">
    <source>
        <dbReference type="ARBA" id="ARBA00048560"/>
    </source>
</evidence>
<dbReference type="EMBL" id="CAJFCJ010000007">
    <property type="protein sequence ID" value="CAD5117900.1"/>
    <property type="molecule type" value="Genomic_DNA"/>
</dbReference>
<dbReference type="EC" id="2.6.1.40" evidence="12"/>
<evidence type="ECO:0000256" key="31">
    <source>
        <dbReference type="ARBA" id="ARBA00047892"/>
    </source>
</evidence>
<evidence type="ECO:0000256" key="11">
    <source>
        <dbReference type="ARBA" id="ARBA00033660"/>
    </source>
</evidence>
<evidence type="ECO:0000256" key="6">
    <source>
        <dbReference type="ARBA" id="ARBA00022576"/>
    </source>
</evidence>
<dbReference type="GO" id="GO:0005739">
    <property type="term" value="C:mitochondrion"/>
    <property type="evidence" value="ECO:0007669"/>
    <property type="project" value="UniProtKB-SubCell"/>
</dbReference>
<comment type="catalytic activity">
    <reaction evidence="24">
        <text>L-ornithine + pyruvate = 5-amino-2-oxopentanoate + L-alanine</text>
        <dbReference type="Rhea" id="RHEA:77327"/>
        <dbReference type="ChEBI" id="CHEBI:15361"/>
        <dbReference type="ChEBI" id="CHEBI:46911"/>
        <dbReference type="ChEBI" id="CHEBI:57972"/>
        <dbReference type="ChEBI" id="CHEBI:58802"/>
    </reaction>
</comment>
<keyword evidence="41" id="KW-1185">Reference proteome</keyword>
<comment type="catalytic activity">
    <reaction evidence="31">
        <text>N(omega),N(omega)-dimethyl-L-arginine + glyoxylate = 5-(3,3-dimethylguanidino)-2-oxopentanoate + glycine</text>
        <dbReference type="Rhea" id="RHEA:77311"/>
        <dbReference type="ChEBI" id="CHEBI:36655"/>
        <dbReference type="ChEBI" id="CHEBI:57305"/>
        <dbReference type="ChEBI" id="CHEBI:58326"/>
        <dbReference type="ChEBI" id="CHEBI:197301"/>
    </reaction>
</comment>
<evidence type="ECO:0000256" key="18">
    <source>
        <dbReference type="ARBA" id="ARBA00043669"/>
    </source>
</evidence>
<dbReference type="AlphaFoldDB" id="A0A7I8VNM6"/>
<dbReference type="Pfam" id="PF00202">
    <property type="entry name" value="Aminotran_3"/>
    <property type="match status" value="1"/>
</dbReference>
<comment type="catalytic activity">
    <reaction evidence="27">
        <text>2-oxopentanoate + N(omega),N(omega)-dimethyl-L-arginine = 5-(3,3-dimethylguanidino)-2-oxopentanoate + L-2-aminopentanoate</text>
        <dbReference type="Rhea" id="RHEA:77359"/>
        <dbReference type="ChEBI" id="CHEBI:28644"/>
        <dbReference type="ChEBI" id="CHEBI:58326"/>
        <dbReference type="ChEBI" id="CHEBI:58441"/>
        <dbReference type="ChEBI" id="CHEBI:197301"/>
    </reaction>
</comment>
<evidence type="ECO:0000256" key="8">
    <source>
        <dbReference type="ARBA" id="ARBA00022898"/>
    </source>
</evidence>
<evidence type="ECO:0000256" key="28">
    <source>
        <dbReference type="ARBA" id="ARBA00044055"/>
    </source>
</evidence>
<dbReference type="Proteomes" id="UP000549394">
    <property type="component" value="Unassembled WGS sequence"/>
</dbReference>
<sequence length="444" mass="49427">MQKIVEFRITLFLIDFYSLIRSNYLGRHVCRYLSATPEMPSCDFKPTPYKGKPKSEITKIRGENLTPALLTYYKNHILINQGYMQWLFDEEGRRFLDLFGGIVTVSVGHCHPKVVQALDEQNRLLWHTTNIYLHPKIHEYAEKLISKFPADSNLKVVYFVNSGSDANDLAVLMARMYTKRFDIISLRNAYHGASPYLMGLTSLSSWRYQVPSGFGMHQAVNPDVYKGPWGGSNCRDSPVQTDRQCDCSSGSCEAGDNYVEQLEDLIRHSCPKEGIAAFFAESIQGVGGTVQFPKNYLSRAFDLVRSKGGVCISDEVQTGFGRTGTHYWNFQGHGVTPDIVTMAKGIGNGFPLAAVVTTPEIAATMGKALHFNTYGGNPLSCAVGSSVLDVIEEDNCQQISHDIGTHLLEELSKLRDQFDYVGDVRGKGLMIGVELVADKVCILF</sequence>
<evidence type="ECO:0000256" key="22">
    <source>
        <dbReference type="ARBA" id="ARBA00043751"/>
    </source>
</evidence>
<dbReference type="CDD" id="cd00610">
    <property type="entry name" value="OAT_like"/>
    <property type="match status" value="1"/>
</dbReference>
<dbReference type="InterPro" id="IPR005814">
    <property type="entry name" value="Aminotrans_3"/>
</dbReference>
<dbReference type="GO" id="GO:0030170">
    <property type="term" value="F:pyridoxal phosphate binding"/>
    <property type="evidence" value="ECO:0007669"/>
    <property type="project" value="InterPro"/>
</dbReference>
<evidence type="ECO:0000256" key="32">
    <source>
        <dbReference type="ARBA" id="ARBA00048264"/>
    </source>
</evidence>
<evidence type="ECO:0000256" key="39">
    <source>
        <dbReference type="RuleBase" id="RU003560"/>
    </source>
</evidence>
<evidence type="ECO:0000256" key="27">
    <source>
        <dbReference type="ARBA" id="ARBA00043826"/>
    </source>
</evidence>
<evidence type="ECO:0000256" key="12">
    <source>
        <dbReference type="ARBA" id="ARBA00039130"/>
    </source>
</evidence>
<dbReference type="SUPFAM" id="SSF53383">
    <property type="entry name" value="PLP-dependent transferases"/>
    <property type="match status" value="1"/>
</dbReference>
<evidence type="ECO:0000256" key="7">
    <source>
        <dbReference type="ARBA" id="ARBA00022679"/>
    </source>
</evidence>
<comment type="catalytic activity">
    <reaction evidence="33">
        <text>2-oxohexanoate + N(omega),N(omega)-dimethyl-L-arginine = L-2-aminohexanoate + 5-(3,3-dimethylguanidino)-2-oxopentanoate</text>
        <dbReference type="Rhea" id="RHEA:77363"/>
        <dbReference type="ChEBI" id="CHEBI:35177"/>
        <dbReference type="ChEBI" id="CHEBI:58326"/>
        <dbReference type="ChEBI" id="CHEBI:58455"/>
        <dbReference type="ChEBI" id="CHEBI:197301"/>
    </reaction>
</comment>
<comment type="catalytic activity">
    <reaction evidence="22">
        <text>2-oxobutanoate + L-alanine = (2S)-2-aminobutanoate + pyruvate</text>
        <dbReference type="Rhea" id="RHEA:77355"/>
        <dbReference type="ChEBI" id="CHEBI:15361"/>
        <dbReference type="ChEBI" id="CHEBI:16763"/>
        <dbReference type="ChEBI" id="CHEBI:57972"/>
        <dbReference type="ChEBI" id="CHEBI:74359"/>
        <dbReference type="EC" id="2.6.1.44"/>
    </reaction>
</comment>
<protein>
    <recommendedName>
        <fullName evidence="13">Alanine--glyoxylate aminotransferase 2, mitochondrial</fullName>
        <ecNumber evidence="28">2.6.1.18</ecNumber>
        <ecNumber evidence="12">2.6.1.40</ecNumber>
        <ecNumber evidence="5">2.6.1.44</ecNumber>
    </recommendedName>
    <alternativeName>
        <fullName evidence="14">(R)-3-amino-2-methylpropionate--pyruvate transaminase</fullName>
    </alternativeName>
    <alternativeName>
        <fullName evidence="16">Beta-ALAAT II</fullName>
    </alternativeName>
    <alternativeName>
        <fullName evidence="17">Beta-alanine-pyruvate aminotransferase</fullName>
    </alternativeName>
    <alternativeName>
        <fullName evidence="30">D-3-aminoisobutyrate-pyruvate aminotransferase</fullName>
    </alternativeName>
    <alternativeName>
        <fullName evidence="15">D-AIBAT</fullName>
    </alternativeName>
    <alternativeName>
        <fullName evidence="29">D-beta-aminoisobutyrate-pyruvate aminotransferase</fullName>
    </alternativeName>
</protein>
<comment type="subcellular location">
    <subcellularLocation>
        <location evidence="2">Mitochondrion</location>
    </subcellularLocation>
</comment>
<evidence type="ECO:0000256" key="19">
    <source>
        <dbReference type="ARBA" id="ARBA00043679"/>
    </source>
</evidence>
<evidence type="ECO:0000256" key="4">
    <source>
        <dbReference type="ARBA" id="ARBA00011881"/>
    </source>
</evidence>
<gene>
    <name evidence="40" type="ORF">DGYR_LOCUS6364</name>
</gene>
<evidence type="ECO:0000256" key="5">
    <source>
        <dbReference type="ARBA" id="ARBA00013049"/>
    </source>
</evidence>
<keyword evidence="8 39" id="KW-0663">Pyridoxal phosphate</keyword>
<dbReference type="InterPro" id="IPR049704">
    <property type="entry name" value="Aminotrans_3_PPA_site"/>
</dbReference>
<comment type="subunit">
    <text evidence="4">Homotetramer.</text>
</comment>
<evidence type="ECO:0000256" key="23">
    <source>
        <dbReference type="ARBA" id="ARBA00043758"/>
    </source>
</evidence>
<organism evidence="40 41">
    <name type="scientific">Dimorphilus gyrociliatus</name>
    <dbReference type="NCBI Taxonomy" id="2664684"/>
    <lineage>
        <taxon>Eukaryota</taxon>
        <taxon>Metazoa</taxon>
        <taxon>Spiralia</taxon>
        <taxon>Lophotrochozoa</taxon>
        <taxon>Annelida</taxon>
        <taxon>Polychaeta</taxon>
        <taxon>Polychaeta incertae sedis</taxon>
        <taxon>Dinophilidae</taxon>
        <taxon>Dimorphilus</taxon>
    </lineage>
</organism>
<keyword evidence="7" id="KW-0808">Transferase</keyword>
<evidence type="ECO:0000256" key="17">
    <source>
        <dbReference type="ARBA" id="ARBA00042669"/>
    </source>
</evidence>
<evidence type="ECO:0000256" key="29">
    <source>
        <dbReference type="ARBA" id="ARBA00044257"/>
    </source>
</evidence>
<evidence type="ECO:0000256" key="1">
    <source>
        <dbReference type="ARBA" id="ARBA00001933"/>
    </source>
</evidence>
<comment type="catalytic activity">
    <reaction evidence="11">
        <text>glyoxylate + L-alanine = glycine + pyruvate</text>
        <dbReference type="Rhea" id="RHEA:24248"/>
        <dbReference type="ChEBI" id="CHEBI:15361"/>
        <dbReference type="ChEBI" id="CHEBI:36655"/>
        <dbReference type="ChEBI" id="CHEBI:57305"/>
        <dbReference type="ChEBI" id="CHEBI:57972"/>
        <dbReference type="EC" id="2.6.1.44"/>
    </reaction>
    <physiologicalReaction direction="left-to-right" evidence="11">
        <dbReference type="Rhea" id="RHEA:24249"/>
    </physiologicalReaction>
</comment>
<dbReference type="Gene3D" id="3.40.640.10">
    <property type="entry name" value="Type I PLP-dependent aspartate aminotransferase-like (Major domain)"/>
    <property type="match status" value="1"/>
</dbReference>
<evidence type="ECO:0000313" key="41">
    <source>
        <dbReference type="Proteomes" id="UP000549394"/>
    </source>
</evidence>
<comment type="caution">
    <text evidence="40">The sequence shown here is derived from an EMBL/GenBank/DDBJ whole genome shotgun (WGS) entry which is preliminary data.</text>
</comment>
<evidence type="ECO:0000256" key="15">
    <source>
        <dbReference type="ARBA" id="ARBA00041845"/>
    </source>
</evidence>
<comment type="catalytic activity">
    <reaction evidence="18">
        <text>N(omega),N(omega)-dimethyl-L-arginine + pyruvate = 5-(3,3-dimethylguanidino)-2-oxopentanoate + L-alanine</text>
        <dbReference type="Rhea" id="RHEA:77303"/>
        <dbReference type="ChEBI" id="CHEBI:15361"/>
        <dbReference type="ChEBI" id="CHEBI:57972"/>
        <dbReference type="ChEBI" id="CHEBI:58326"/>
        <dbReference type="ChEBI" id="CHEBI:197301"/>
    </reaction>
</comment>
<comment type="catalytic activity">
    <reaction evidence="25">
        <text>N(omega),N('omega)-dimethyl-L-arginine + pyruvate = 5-(3,3'-dimethylguanidino)-2-oxopentanoate + L-alanine</text>
        <dbReference type="Rhea" id="RHEA:77307"/>
        <dbReference type="ChEBI" id="CHEBI:15361"/>
        <dbReference type="ChEBI" id="CHEBI:57972"/>
        <dbReference type="ChEBI" id="CHEBI:197308"/>
        <dbReference type="ChEBI" id="CHEBI:197310"/>
    </reaction>
</comment>
<accession>A0A7I8VNM6</accession>
<keyword evidence="10" id="KW-0496">Mitochondrion</keyword>
<evidence type="ECO:0000256" key="14">
    <source>
        <dbReference type="ARBA" id="ARBA00041662"/>
    </source>
</evidence>
<dbReference type="GO" id="GO:0019481">
    <property type="term" value="P:L-alanine catabolic process, by transamination"/>
    <property type="evidence" value="ECO:0007669"/>
    <property type="project" value="TreeGrafter"/>
</dbReference>
<dbReference type="GO" id="GO:0009436">
    <property type="term" value="P:glyoxylate catabolic process"/>
    <property type="evidence" value="ECO:0007669"/>
    <property type="project" value="TreeGrafter"/>
</dbReference>
<reference evidence="40 41" key="1">
    <citation type="submission" date="2020-08" db="EMBL/GenBank/DDBJ databases">
        <authorList>
            <person name="Hejnol A."/>
        </authorList>
    </citation>
    <scope>NUCLEOTIDE SEQUENCE [LARGE SCALE GENOMIC DNA]</scope>
</reference>
<proteinExistence type="inferred from homology"/>
<evidence type="ECO:0000256" key="36">
    <source>
        <dbReference type="ARBA" id="ARBA00048916"/>
    </source>
</evidence>
<evidence type="ECO:0000256" key="10">
    <source>
        <dbReference type="ARBA" id="ARBA00023128"/>
    </source>
</evidence>
<evidence type="ECO:0000256" key="37">
    <source>
        <dbReference type="ARBA" id="ARBA00049480"/>
    </source>
</evidence>
<comment type="catalytic activity">
    <reaction evidence="19">
        <text>(2S)-2-aminobutanoate + glyoxylate = 2-oxobutanoate + glycine</text>
        <dbReference type="Rhea" id="RHEA:77339"/>
        <dbReference type="ChEBI" id="CHEBI:16763"/>
        <dbReference type="ChEBI" id="CHEBI:36655"/>
        <dbReference type="ChEBI" id="CHEBI:57305"/>
        <dbReference type="ChEBI" id="CHEBI:74359"/>
    </reaction>
</comment>
<comment type="catalytic activity">
    <reaction evidence="34">
        <text>N(omega),N(omega)-dimethyl-L-arginine + 2-oxobutanoate = 5-(3,3-dimethylguanidino)-2-oxopentanoate + (2S)-2-aminobutanoate</text>
        <dbReference type="Rhea" id="RHEA:77351"/>
        <dbReference type="ChEBI" id="CHEBI:16763"/>
        <dbReference type="ChEBI" id="CHEBI:58326"/>
        <dbReference type="ChEBI" id="CHEBI:74359"/>
        <dbReference type="ChEBI" id="CHEBI:197301"/>
    </reaction>
</comment>
<evidence type="ECO:0000256" key="24">
    <source>
        <dbReference type="ARBA" id="ARBA00043777"/>
    </source>
</evidence>
<evidence type="ECO:0000256" key="33">
    <source>
        <dbReference type="ARBA" id="ARBA00048500"/>
    </source>
</evidence>
<dbReference type="GO" id="GO:0047305">
    <property type="term" value="F:(R)-3-amino-2-methylpropionate-pyruvate transaminase activity"/>
    <property type="evidence" value="ECO:0007669"/>
    <property type="project" value="UniProtKB-EC"/>
</dbReference>
<comment type="catalytic activity">
    <reaction evidence="23">
        <text>N(omega)-methyl-L-arginine + pyruvate = 5-(3-methylguanidino)-2-oxopentanoate + L-alanine</text>
        <dbReference type="Rhea" id="RHEA:77319"/>
        <dbReference type="ChEBI" id="CHEBI:15361"/>
        <dbReference type="ChEBI" id="CHEBI:57972"/>
        <dbReference type="ChEBI" id="CHEBI:114953"/>
        <dbReference type="ChEBI" id="CHEBI:197314"/>
    </reaction>
</comment>
<evidence type="ECO:0000256" key="30">
    <source>
        <dbReference type="ARBA" id="ARBA00044258"/>
    </source>
</evidence>
<evidence type="ECO:0000256" key="35">
    <source>
        <dbReference type="ARBA" id="ARBA00048760"/>
    </source>
</evidence>
<dbReference type="FunFam" id="3.40.640.10:FF:000055">
    <property type="entry name" value="Alanine--glyoxylate aminotransferase 2, mitochondrial"/>
    <property type="match status" value="1"/>
</dbReference>
<dbReference type="PANTHER" id="PTHR45688:SF3">
    <property type="entry name" value="ALANINE--GLYOXYLATE AMINOTRANSFERASE 2, MITOCHONDRIAL"/>
    <property type="match status" value="1"/>
</dbReference>
<comment type="catalytic activity">
    <reaction evidence="21">
        <text>N(omega),N(omega)-dimethyl-L-arginine + oxaloacetate = 5-(3,3-dimethylguanidino)-2-oxopentanoate + L-aspartate</text>
        <dbReference type="Rhea" id="RHEA:77343"/>
        <dbReference type="ChEBI" id="CHEBI:16452"/>
        <dbReference type="ChEBI" id="CHEBI:29991"/>
        <dbReference type="ChEBI" id="CHEBI:58326"/>
        <dbReference type="ChEBI" id="CHEBI:197301"/>
    </reaction>
</comment>
<name>A0A7I8VNM6_9ANNE</name>
<dbReference type="Gene3D" id="3.90.1150.10">
    <property type="entry name" value="Aspartate Aminotransferase, domain 1"/>
    <property type="match status" value="1"/>
</dbReference>
<evidence type="ECO:0000313" key="40">
    <source>
        <dbReference type="EMBL" id="CAD5117900.1"/>
    </source>
</evidence>
<dbReference type="EC" id="2.6.1.18" evidence="28"/>
<comment type="function">
    <text evidence="38">Multifunctional aminotransferase with a broad substrate specificity. Catalyzes the conversion of glyoxylate to glycine using alanine as the amino donor. Catalyzes metabolism of not L- but the D-isomer of D-beta-aminoisobutyric acid to generate 2-methyl-3-oxopropanoate and alanine. Catalyzes the transfer of the amino group from beta-alanine to pyruvate to yield L-alanine and 3-oxopropanoate. Can metabolize NG-monomethyl-L-arginine (NMMA), asymmetric NG,NG-dimethyl-L-arginine (ADMA) and symmetric NG,N'G-dimethyl-L-arginine (SDMA). ADMA is a potent inhibitor of nitric-oxide (NO) synthase, and this activity provides mechanism through which the kidney regulates blood pressure.</text>
</comment>
<keyword evidence="9" id="KW-0809">Transit peptide</keyword>
<dbReference type="InterPro" id="IPR015421">
    <property type="entry name" value="PyrdxlP-dep_Trfase_major"/>
</dbReference>
<comment type="catalytic activity">
    <reaction evidence="32">
        <text>L-ornithine + glyoxylate = 5-amino-2-oxopentanoate + glycine</text>
        <dbReference type="Rhea" id="RHEA:77331"/>
        <dbReference type="ChEBI" id="CHEBI:36655"/>
        <dbReference type="ChEBI" id="CHEBI:46911"/>
        <dbReference type="ChEBI" id="CHEBI:57305"/>
        <dbReference type="ChEBI" id="CHEBI:58802"/>
    </reaction>
</comment>
<dbReference type="InterPro" id="IPR015422">
    <property type="entry name" value="PyrdxlP-dep_Trfase_small"/>
</dbReference>
<dbReference type="InterPro" id="IPR015424">
    <property type="entry name" value="PyrdxlP-dep_Trfase"/>
</dbReference>
<dbReference type="PANTHER" id="PTHR45688">
    <property type="match status" value="1"/>
</dbReference>
<dbReference type="GO" id="GO:0016223">
    <property type="term" value="F:beta-alanine:pyruvate transaminase activity"/>
    <property type="evidence" value="ECO:0007669"/>
    <property type="project" value="UniProtKB-EC"/>
</dbReference>
<dbReference type="GO" id="GO:0008453">
    <property type="term" value="F:alanine-glyoxylate transaminase activity"/>
    <property type="evidence" value="ECO:0007669"/>
    <property type="project" value="UniProtKB-EC"/>
</dbReference>
<evidence type="ECO:0000256" key="25">
    <source>
        <dbReference type="ARBA" id="ARBA00043798"/>
    </source>
</evidence>
<comment type="catalytic activity">
    <reaction evidence="20">
        <text>(R)-3-amino-2-methylpropanoate + pyruvate = 2-methyl-3-oxopropanoate + L-alanine</text>
        <dbReference type="Rhea" id="RHEA:18393"/>
        <dbReference type="ChEBI" id="CHEBI:15361"/>
        <dbReference type="ChEBI" id="CHEBI:57700"/>
        <dbReference type="ChEBI" id="CHEBI:57731"/>
        <dbReference type="ChEBI" id="CHEBI:57972"/>
        <dbReference type="EC" id="2.6.1.40"/>
    </reaction>
    <physiologicalReaction direction="left-to-right" evidence="20">
        <dbReference type="Rhea" id="RHEA:18394"/>
    </physiologicalReaction>
</comment>
<dbReference type="PROSITE" id="PS00600">
    <property type="entry name" value="AA_TRANSFER_CLASS_3"/>
    <property type="match status" value="1"/>
</dbReference>
<evidence type="ECO:0000256" key="16">
    <source>
        <dbReference type="ARBA" id="ARBA00042611"/>
    </source>
</evidence>
<comment type="cofactor">
    <cofactor evidence="1">
        <name>pyridoxal 5'-phosphate</name>
        <dbReference type="ChEBI" id="CHEBI:597326"/>
    </cofactor>
</comment>
<comment type="similarity">
    <text evidence="3 39">Belongs to the class-III pyridoxal-phosphate-dependent aminotransferase family.</text>
</comment>
<comment type="catalytic activity">
    <reaction evidence="26">
        <text>3-oxopropanoate + L-alanine = beta-alanine + pyruvate</text>
        <dbReference type="Rhea" id="RHEA:14077"/>
        <dbReference type="ChEBI" id="CHEBI:15361"/>
        <dbReference type="ChEBI" id="CHEBI:33190"/>
        <dbReference type="ChEBI" id="CHEBI:57966"/>
        <dbReference type="ChEBI" id="CHEBI:57972"/>
        <dbReference type="EC" id="2.6.1.18"/>
    </reaction>
    <physiologicalReaction direction="right-to-left" evidence="26">
        <dbReference type="Rhea" id="RHEA:14079"/>
    </physiologicalReaction>
</comment>
<evidence type="ECO:0000256" key="9">
    <source>
        <dbReference type="ARBA" id="ARBA00022946"/>
    </source>
</evidence>
<evidence type="ECO:0000256" key="38">
    <source>
        <dbReference type="ARBA" id="ARBA00058068"/>
    </source>
</evidence>
<evidence type="ECO:0000256" key="3">
    <source>
        <dbReference type="ARBA" id="ARBA00008954"/>
    </source>
</evidence>
<evidence type="ECO:0000256" key="20">
    <source>
        <dbReference type="ARBA" id="ARBA00043726"/>
    </source>
</evidence>
<evidence type="ECO:0000256" key="13">
    <source>
        <dbReference type="ARBA" id="ARBA00039862"/>
    </source>
</evidence>
<evidence type="ECO:0000256" key="2">
    <source>
        <dbReference type="ARBA" id="ARBA00004173"/>
    </source>
</evidence>